<name>A0A1H0P4K4_9BACI</name>
<protein>
    <submittedName>
        <fullName evidence="1">Uncharacterized protein</fullName>
    </submittedName>
</protein>
<dbReference type="EMBL" id="FNJU01000001">
    <property type="protein sequence ID" value="SDO99610.1"/>
    <property type="molecule type" value="Genomic_DNA"/>
</dbReference>
<proteinExistence type="predicted"/>
<evidence type="ECO:0000313" key="2">
    <source>
        <dbReference type="Proteomes" id="UP000199159"/>
    </source>
</evidence>
<dbReference type="Proteomes" id="UP000199159">
    <property type="component" value="Unassembled WGS sequence"/>
</dbReference>
<organism evidence="1 2">
    <name type="scientific">Litchfieldia salsa</name>
    <dbReference type="NCBI Taxonomy" id="930152"/>
    <lineage>
        <taxon>Bacteria</taxon>
        <taxon>Bacillati</taxon>
        <taxon>Bacillota</taxon>
        <taxon>Bacilli</taxon>
        <taxon>Bacillales</taxon>
        <taxon>Bacillaceae</taxon>
        <taxon>Litchfieldia</taxon>
    </lineage>
</organism>
<evidence type="ECO:0000313" key="1">
    <source>
        <dbReference type="EMBL" id="SDO99610.1"/>
    </source>
</evidence>
<gene>
    <name evidence="1" type="ORF">SAMN05216565_101143</name>
</gene>
<reference evidence="2" key="1">
    <citation type="submission" date="2016-10" db="EMBL/GenBank/DDBJ databases">
        <authorList>
            <person name="Varghese N."/>
            <person name="Submissions S."/>
        </authorList>
    </citation>
    <scope>NUCLEOTIDE SEQUENCE [LARGE SCALE GENOMIC DNA]</scope>
    <source>
        <strain evidence="2">IBRC-M10078</strain>
    </source>
</reference>
<accession>A0A1H0P4K4</accession>
<keyword evidence="2" id="KW-1185">Reference proteome</keyword>
<dbReference type="AlphaFoldDB" id="A0A1H0P4K4"/>
<sequence length="86" mass="9947">MKGLLEMKHEIMSLIEPIQDEKIKFKIDKTTYMTDIKTLFSEVELVACNKEQAKIVESLSRIQSRNGKVKPYIESIAVGIYSKRLQ</sequence>